<keyword evidence="2" id="KW-1185">Reference proteome</keyword>
<name>A0ACC0MQ44_RHOML</name>
<evidence type="ECO:0000313" key="1">
    <source>
        <dbReference type="EMBL" id="KAI8542428.1"/>
    </source>
</evidence>
<evidence type="ECO:0000313" key="2">
    <source>
        <dbReference type="Proteomes" id="UP001062846"/>
    </source>
</evidence>
<sequence>MVLQLSQIFTILLFHYDGQTSEWDEFEWSKRAIHDCGNLRTIIFLLGMKTSGSSILIQRICPPEKPKRDSALIPTCHHVQHMYSVQPNSFLGFHLASSYGTKHYLHVPLLLPTLQAVPNENFTILLFHYDGQTSDWDEFEWSKLST</sequence>
<proteinExistence type="predicted"/>
<comment type="caution">
    <text evidence="1">The sequence shown here is derived from an EMBL/GenBank/DDBJ whole genome shotgun (WGS) entry which is preliminary data.</text>
</comment>
<dbReference type="Proteomes" id="UP001062846">
    <property type="component" value="Chromosome 8"/>
</dbReference>
<reference evidence="1" key="1">
    <citation type="submission" date="2022-02" db="EMBL/GenBank/DDBJ databases">
        <title>Plant Genome Project.</title>
        <authorList>
            <person name="Zhang R.-G."/>
        </authorList>
    </citation>
    <scope>NUCLEOTIDE SEQUENCE</scope>
    <source>
        <strain evidence="1">AT1</strain>
    </source>
</reference>
<protein>
    <submittedName>
        <fullName evidence="1">Uncharacterized protein</fullName>
    </submittedName>
</protein>
<accession>A0ACC0MQ44</accession>
<organism evidence="1 2">
    <name type="scientific">Rhododendron molle</name>
    <name type="common">Chinese azalea</name>
    <name type="synonym">Azalea mollis</name>
    <dbReference type="NCBI Taxonomy" id="49168"/>
    <lineage>
        <taxon>Eukaryota</taxon>
        <taxon>Viridiplantae</taxon>
        <taxon>Streptophyta</taxon>
        <taxon>Embryophyta</taxon>
        <taxon>Tracheophyta</taxon>
        <taxon>Spermatophyta</taxon>
        <taxon>Magnoliopsida</taxon>
        <taxon>eudicotyledons</taxon>
        <taxon>Gunneridae</taxon>
        <taxon>Pentapetalae</taxon>
        <taxon>asterids</taxon>
        <taxon>Ericales</taxon>
        <taxon>Ericaceae</taxon>
        <taxon>Ericoideae</taxon>
        <taxon>Rhodoreae</taxon>
        <taxon>Rhododendron</taxon>
    </lineage>
</organism>
<gene>
    <name evidence="1" type="ORF">RHMOL_Rhmol08G0137400</name>
</gene>
<dbReference type="EMBL" id="CM046395">
    <property type="protein sequence ID" value="KAI8542428.1"/>
    <property type="molecule type" value="Genomic_DNA"/>
</dbReference>